<name>A0A0B2UAH7_9GAMM</name>
<dbReference type="Pfam" id="PF21993">
    <property type="entry name" value="TetR_C_13_2"/>
    <property type="match status" value="1"/>
</dbReference>
<protein>
    <submittedName>
        <fullName evidence="6">Transcriptional regulator</fullName>
    </submittedName>
</protein>
<dbReference type="InterPro" id="IPR009057">
    <property type="entry name" value="Homeodomain-like_sf"/>
</dbReference>
<dbReference type="PANTHER" id="PTHR47506">
    <property type="entry name" value="TRANSCRIPTIONAL REGULATORY PROTEIN"/>
    <property type="match status" value="1"/>
</dbReference>
<dbReference type="InterPro" id="IPR036271">
    <property type="entry name" value="Tet_transcr_reg_TetR-rel_C_sf"/>
</dbReference>
<dbReference type="Gene3D" id="1.10.357.10">
    <property type="entry name" value="Tetracycline Repressor, domain 2"/>
    <property type="match status" value="1"/>
</dbReference>
<dbReference type="PROSITE" id="PS50977">
    <property type="entry name" value="HTH_TETR_2"/>
    <property type="match status" value="1"/>
</dbReference>
<evidence type="ECO:0000256" key="2">
    <source>
        <dbReference type="ARBA" id="ARBA00023125"/>
    </source>
</evidence>
<dbReference type="Proteomes" id="UP000031012">
    <property type="component" value="Unassembled WGS sequence"/>
</dbReference>
<evidence type="ECO:0000259" key="5">
    <source>
        <dbReference type="PROSITE" id="PS50977"/>
    </source>
</evidence>
<dbReference type="SUPFAM" id="SSF46689">
    <property type="entry name" value="Homeodomain-like"/>
    <property type="match status" value="1"/>
</dbReference>
<dbReference type="InterPro" id="IPR001647">
    <property type="entry name" value="HTH_TetR"/>
</dbReference>
<feature type="domain" description="HTH tetR-type" evidence="5">
    <location>
        <begin position="5"/>
        <end position="65"/>
    </location>
</feature>
<organism evidence="6 7">
    <name type="scientific">Acinetobacter oleivorans</name>
    <dbReference type="NCBI Taxonomy" id="1148157"/>
    <lineage>
        <taxon>Bacteria</taxon>
        <taxon>Pseudomonadati</taxon>
        <taxon>Pseudomonadota</taxon>
        <taxon>Gammaproteobacteria</taxon>
        <taxon>Moraxellales</taxon>
        <taxon>Moraxellaceae</taxon>
        <taxon>Acinetobacter</taxon>
    </lineage>
</organism>
<dbReference type="AlphaFoldDB" id="A0A0B2UAH7"/>
<keyword evidence="2 4" id="KW-0238">DNA-binding</keyword>
<dbReference type="SUPFAM" id="SSF48498">
    <property type="entry name" value="Tetracyclin repressor-like, C-terminal domain"/>
    <property type="match status" value="1"/>
</dbReference>
<dbReference type="EMBL" id="JHQK01000014">
    <property type="protein sequence ID" value="KHN66107.1"/>
    <property type="molecule type" value="Genomic_DNA"/>
</dbReference>
<dbReference type="Pfam" id="PF00440">
    <property type="entry name" value="TetR_N"/>
    <property type="match status" value="1"/>
</dbReference>
<dbReference type="PANTHER" id="PTHR47506:SF7">
    <property type="entry name" value="TRANSCRIPTIONAL REGULATORY PROTEIN"/>
    <property type="match status" value="1"/>
</dbReference>
<accession>A0A0B2UAH7</accession>
<evidence type="ECO:0000256" key="4">
    <source>
        <dbReference type="PROSITE-ProRule" id="PRU00335"/>
    </source>
</evidence>
<evidence type="ECO:0000313" key="7">
    <source>
        <dbReference type="Proteomes" id="UP000031012"/>
    </source>
</evidence>
<evidence type="ECO:0000256" key="1">
    <source>
        <dbReference type="ARBA" id="ARBA00023015"/>
    </source>
</evidence>
<dbReference type="InterPro" id="IPR054156">
    <property type="entry name" value="YxaF_TetR_C"/>
</dbReference>
<evidence type="ECO:0000313" key="6">
    <source>
        <dbReference type="EMBL" id="KHN66107.1"/>
    </source>
</evidence>
<comment type="caution">
    <text evidence="6">The sequence shown here is derived from an EMBL/GenBank/DDBJ whole genome shotgun (WGS) entry which is preliminary data.</text>
</comment>
<feature type="DNA-binding region" description="H-T-H motif" evidence="4">
    <location>
        <begin position="28"/>
        <end position="47"/>
    </location>
</feature>
<keyword evidence="3" id="KW-0804">Transcription</keyword>
<sequence length="186" mass="21112">MRPQKLAKEELLKHCALQFKTYGYAGTSMDMLAKACGLTKASFYYYYPNKEALLLEVLNGTHQYLIHSLFGNTVKSELSAIERFEQMHERAVQFFTQGVNGSLMGVISMEAAYGSPKILAKIRSIFEDWQLAIQSIFAKSLAQDQAELLAKQSIADYEGAILMYRVTHDEFYINQVKQRILGFLSS</sequence>
<keyword evidence="1" id="KW-0805">Transcription regulation</keyword>
<reference evidence="6 7" key="1">
    <citation type="submission" date="2014-03" db="EMBL/GenBank/DDBJ databases">
        <title>Genome sequence of the diesel-degrader and plant-growth promoter Acinetobacter oleivorans PF-1 isolated from the roots of poplar tree.</title>
        <authorList>
            <person name="Gkorezis P."/>
            <person name="van Hamme J."/>
            <person name="Rineau F."/>
            <person name="Vangronsveld J."/>
            <person name="Francetti A."/>
        </authorList>
    </citation>
    <scope>NUCLEOTIDE SEQUENCE [LARGE SCALE GENOMIC DNA]</scope>
    <source>
        <strain evidence="6 7">PF1</strain>
    </source>
</reference>
<proteinExistence type="predicted"/>
<dbReference type="GO" id="GO:0003677">
    <property type="term" value="F:DNA binding"/>
    <property type="evidence" value="ECO:0007669"/>
    <property type="project" value="UniProtKB-UniRule"/>
</dbReference>
<gene>
    <name evidence="6" type="ORF">DH17_03705</name>
</gene>
<evidence type="ECO:0000256" key="3">
    <source>
        <dbReference type="ARBA" id="ARBA00023163"/>
    </source>
</evidence>